<organism evidence="1 2">
    <name type="scientific">Dreissena polymorpha</name>
    <name type="common">Zebra mussel</name>
    <name type="synonym">Mytilus polymorpha</name>
    <dbReference type="NCBI Taxonomy" id="45954"/>
    <lineage>
        <taxon>Eukaryota</taxon>
        <taxon>Metazoa</taxon>
        <taxon>Spiralia</taxon>
        <taxon>Lophotrochozoa</taxon>
        <taxon>Mollusca</taxon>
        <taxon>Bivalvia</taxon>
        <taxon>Autobranchia</taxon>
        <taxon>Heteroconchia</taxon>
        <taxon>Euheterodonta</taxon>
        <taxon>Imparidentia</taxon>
        <taxon>Neoheterodontei</taxon>
        <taxon>Myida</taxon>
        <taxon>Dreissenoidea</taxon>
        <taxon>Dreissenidae</taxon>
        <taxon>Dreissena</taxon>
    </lineage>
</organism>
<evidence type="ECO:0000313" key="2">
    <source>
        <dbReference type="Proteomes" id="UP000828390"/>
    </source>
</evidence>
<protein>
    <submittedName>
        <fullName evidence="1">Uncharacterized protein</fullName>
    </submittedName>
</protein>
<sequence>MTFLYNHKGESKAAVLKATVEAVASWIYYRLVCLASYENCSAPNSKGLLLPVYSLPN</sequence>
<comment type="caution">
    <text evidence="1">The sequence shown here is derived from an EMBL/GenBank/DDBJ whole genome shotgun (WGS) entry which is preliminary data.</text>
</comment>
<keyword evidence="2" id="KW-1185">Reference proteome</keyword>
<dbReference type="Proteomes" id="UP000828390">
    <property type="component" value="Unassembled WGS sequence"/>
</dbReference>
<dbReference type="EMBL" id="JAIWYP010000003">
    <property type="protein sequence ID" value="KAH3853275.1"/>
    <property type="molecule type" value="Genomic_DNA"/>
</dbReference>
<proteinExistence type="predicted"/>
<evidence type="ECO:0000313" key="1">
    <source>
        <dbReference type="EMBL" id="KAH3853275.1"/>
    </source>
</evidence>
<accession>A0A9D4R4V6</accession>
<dbReference type="AlphaFoldDB" id="A0A9D4R4V6"/>
<reference evidence="1" key="1">
    <citation type="journal article" date="2019" name="bioRxiv">
        <title>The Genome of the Zebra Mussel, Dreissena polymorpha: A Resource for Invasive Species Research.</title>
        <authorList>
            <person name="McCartney M.A."/>
            <person name="Auch B."/>
            <person name="Kono T."/>
            <person name="Mallez S."/>
            <person name="Zhang Y."/>
            <person name="Obille A."/>
            <person name="Becker A."/>
            <person name="Abrahante J.E."/>
            <person name="Garbe J."/>
            <person name="Badalamenti J.P."/>
            <person name="Herman A."/>
            <person name="Mangelson H."/>
            <person name="Liachko I."/>
            <person name="Sullivan S."/>
            <person name="Sone E.D."/>
            <person name="Koren S."/>
            <person name="Silverstein K.A.T."/>
            <person name="Beckman K.B."/>
            <person name="Gohl D.M."/>
        </authorList>
    </citation>
    <scope>NUCLEOTIDE SEQUENCE</scope>
    <source>
        <strain evidence="1">Duluth1</strain>
        <tissue evidence="1">Whole animal</tissue>
    </source>
</reference>
<gene>
    <name evidence="1" type="ORF">DPMN_095797</name>
</gene>
<reference evidence="1" key="2">
    <citation type="submission" date="2020-11" db="EMBL/GenBank/DDBJ databases">
        <authorList>
            <person name="McCartney M.A."/>
            <person name="Auch B."/>
            <person name="Kono T."/>
            <person name="Mallez S."/>
            <person name="Becker A."/>
            <person name="Gohl D.M."/>
            <person name="Silverstein K.A.T."/>
            <person name="Koren S."/>
            <person name="Bechman K.B."/>
            <person name="Herman A."/>
            <person name="Abrahante J.E."/>
            <person name="Garbe J."/>
        </authorList>
    </citation>
    <scope>NUCLEOTIDE SEQUENCE</scope>
    <source>
        <strain evidence="1">Duluth1</strain>
        <tissue evidence="1">Whole animal</tissue>
    </source>
</reference>
<name>A0A9D4R4V6_DREPO</name>